<comment type="similarity">
    <text evidence="12">Belongs to the TonB-dependent receptor family.</text>
</comment>
<accession>A0ABS7PS61</accession>
<gene>
    <name evidence="16" type="ORF">K7G82_14520</name>
</gene>
<evidence type="ECO:0000313" key="17">
    <source>
        <dbReference type="Proteomes" id="UP000706039"/>
    </source>
</evidence>
<keyword evidence="5 12" id="KW-0812">Transmembrane</keyword>
<dbReference type="PANTHER" id="PTHR32552">
    <property type="entry name" value="FERRICHROME IRON RECEPTOR-RELATED"/>
    <property type="match status" value="1"/>
</dbReference>
<evidence type="ECO:0000256" key="13">
    <source>
        <dbReference type="PROSITE-ProRule" id="PRU10144"/>
    </source>
</evidence>
<dbReference type="PANTHER" id="PTHR32552:SF81">
    <property type="entry name" value="TONB-DEPENDENT OUTER MEMBRANE RECEPTOR"/>
    <property type="match status" value="1"/>
</dbReference>
<reference evidence="16 17" key="1">
    <citation type="submission" date="2021-08" db="EMBL/GenBank/DDBJ databases">
        <authorList>
            <person name="Tuo L."/>
        </authorList>
    </citation>
    <scope>NUCLEOTIDE SEQUENCE [LARGE SCALE GENOMIC DNA]</scope>
    <source>
        <strain evidence="16 17">JCM 31229</strain>
    </source>
</reference>
<evidence type="ECO:0000256" key="4">
    <source>
        <dbReference type="ARBA" id="ARBA00022496"/>
    </source>
</evidence>
<keyword evidence="6 14" id="KW-0732">Signal</keyword>
<keyword evidence="11 12" id="KW-0998">Cell outer membrane</keyword>
<comment type="subcellular location">
    <subcellularLocation>
        <location evidence="1 12">Cell outer membrane</location>
        <topology evidence="1 12">Multi-pass membrane protein</topology>
    </subcellularLocation>
</comment>
<dbReference type="Proteomes" id="UP000706039">
    <property type="component" value="Unassembled WGS sequence"/>
</dbReference>
<organism evidence="16 17">
    <name type="scientific">Sphingomonas colocasiae</name>
    <dbReference type="NCBI Taxonomy" id="1848973"/>
    <lineage>
        <taxon>Bacteria</taxon>
        <taxon>Pseudomonadati</taxon>
        <taxon>Pseudomonadota</taxon>
        <taxon>Alphaproteobacteria</taxon>
        <taxon>Sphingomonadales</taxon>
        <taxon>Sphingomonadaceae</taxon>
        <taxon>Sphingomonas</taxon>
    </lineage>
</organism>
<dbReference type="Gene3D" id="2.40.170.20">
    <property type="entry name" value="TonB-dependent receptor, beta-barrel domain"/>
    <property type="match status" value="1"/>
</dbReference>
<evidence type="ECO:0000256" key="5">
    <source>
        <dbReference type="ARBA" id="ARBA00022692"/>
    </source>
</evidence>
<dbReference type="EMBL" id="JAINVV010000006">
    <property type="protein sequence ID" value="MBY8823515.1"/>
    <property type="molecule type" value="Genomic_DNA"/>
</dbReference>
<evidence type="ECO:0000256" key="3">
    <source>
        <dbReference type="ARBA" id="ARBA00022452"/>
    </source>
</evidence>
<keyword evidence="8" id="KW-0406">Ion transport</keyword>
<evidence type="ECO:0000256" key="9">
    <source>
        <dbReference type="ARBA" id="ARBA00023077"/>
    </source>
</evidence>
<keyword evidence="10 12" id="KW-0472">Membrane</keyword>
<dbReference type="InterPro" id="IPR036942">
    <property type="entry name" value="Beta-barrel_TonB_sf"/>
</dbReference>
<sequence length="800" mass="86242">MRKLHYLLCGVAAACVFSNPALAEGQAGQPAQDAGATSDQGIADIVVTARRREEALQDIPIAVQAFSGDTLETQRINNAVDLSKIVPALTSAQSSRDEENYVIRGQSGSGASISGQQVTVPAYFAQVPLPIGDGGGPGYYYDLQNVQVLKGPQGTLFGRNSTGGAVLFEPRRPSSDFNGYLSVEYGNHDNRGIEGAINIPITGTLSVRFSAKALKRDGFTYNATTRKYQDDRSFFSGRTSLLWEPVDGVSNILVADIFRSTTNGSSNILAAVNPSALIPTLFAGTVQAALAQQNAAGPRVTYSNVDGIDRKRSFGISNITTIEIADGLTFKNIFGYRRFKQLNRFDYDGSALTILHFDTCATAASCNARDADQPWGLNIRQISDEVQFQGQALDDRLKYIVGFFAADLDTPAANYSHQTSVFGSVTDANQYIDDTSRAVFGNVSYAFGGGLEGLTASAGYRWTQDKRALTLYQVTSGRCVTGQTGTVIANPAQADPCRASFEAKASSDAYTIGLDYKVSDDTMIYVAHRQSYRAGGTNPLAAPVLLANPPIPNAISLFSYQPETIRDVEVGLKSDFRLGDWRVRTNVAAYHQWLDDAQLNQTFGVGTANVSALVNAASAKIKGMEAEVTIAPSSAFNVMVAYAYTKAKYGAFLDYSRRDPVTNAPTEQGGRIFPFTPKHKLNVNARYTLPLPDTIGQVELSANWAHKSSVILGLVPFITLPSGANVYDGESRQSATDTIDLHVDWSKVGGSRFDLAVFVTNLANTTYKIGGASLINSSLGINQRIYNEPRMYGASLRYSF</sequence>
<evidence type="ECO:0000256" key="6">
    <source>
        <dbReference type="ARBA" id="ARBA00022729"/>
    </source>
</evidence>
<dbReference type="InterPro" id="IPR010917">
    <property type="entry name" value="TonB_rcpt_CS"/>
</dbReference>
<keyword evidence="2 12" id="KW-0813">Transport</keyword>
<evidence type="ECO:0000256" key="11">
    <source>
        <dbReference type="ARBA" id="ARBA00023237"/>
    </source>
</evidence>
<dbReference type="PROSITE" id="PS52016">
    <property type="entry name" value="TONB_DEPENDENT_REC_3"/>
    <property type="match status" value="1"/>
</dbReference>
<keyword evidence="16" id="KW-0675">Receptor</keyword>
<comment type="caution">
    <text evidence="16">The sequence shown here is derived from an EMBL/GenBank/DDBJ whole genome shotgun (WGS) entry which is preliminary data.</text>
</comment>
<keyword evidence="17" id="KW-1185">Reference proteome</keyword>
<feature type="chain" id="PRO_5045129272" evidence="14">
    <location>
        <begin position="24"/>
        <end position="800"/>
    </location>
</feature>
<evidence type="ECO:0000256" key="2">
    <source>
        <dbReference type="ARBA" id="ARBA00022448"/>
    </source>
</evidence>
<evidence type="ECO:0000256" key="8">
    <source>
        <dbReference type="ARBA" id="ARBA00023065"/>
    </source>
</evidence>
<evidence type="ECO:0000313" key="16">
    <source>
        <dbReference type="EMBL" id="MBY8823515.1"/>
    </source>
</evidence>
<dbReference type="RefSeq" id="WP_222990615.1">
    <property type="nucleotide sequence ID" value="NZ_JAINVV010000006.1"/>
</dbReference>
<keyword evidence="9" id="KW-0798">TonB box</keyword>
<feature type="short sequence motif" description="TonB C-terminal box" evidence="13">
    <location>
        <begin position="783"/>
        <end position="800"/>
    </location>
</feature>
<dbReference type="InterPro" id="IPR012910">
    <property type="entry name" value="Plug_dom"/>
</dbReference>
<dbReference type="SUPFAM" id="SSF56935">
    <property type="entry name" value="Porins"/>
    <property type="match status" value="1"/>
</dbReference>
<evidence type="ECO:0000256" key="10">
    <source>
        <dbReference type="ARBA" id="ARBA00023136"/>
    </source>
</evidence>
<feature type="signal peptide" evidence="14">
    <location>
        <begin position="1"/>
        <end position="23"/>
    </location>
</feature>
<dbReference type="PROSITE" id="PS51257">
    <property type="entry name" value="PROKAR_LIPOPROTEIN"/>
    <property type="match status" value="1"/>
</dbReference>
<feature type="domain" description="TonB-dependent receptor plug" evidence="15">
    <location>
        <begin position="56"/>
        <end position="165"/>
    </location>
</feature>
<keyword evidence="7" id="KW-0408">Iron</keyword>
<evidence type="ECO:0000259" key="15">
    <source>
        <dbReference type="Pfam" id="PF07715"/>
    </source>
</evidence>
<keyword evidence="4" id="KW-0410">Iron transport</keyword>
<dbReference type="Pfam" id="PF07715">
    <property type="entry name" value="Plug"/>
    <property type="match status" value="1"/>
</dbReference>
<evidence type="ECO:0000256" key="1">
    <source>
        <dbReference type="ARBA" id="ARBA00004571"/>
    </source>
</evidence>
<keyword evidence="3 12" id="KW-1134">Transmembrane beta strand</keyword>
<evidence type="ECO:0000256" key="12">
    <source>
        <dbReference type="PROSITE-ProRule" id="PRU01360"/>
    </source>
</evidence>
<dbReference type="InterPro" id="IPR039426">
    <property type="entry name" value="TonB-dep_rcpt-like"/>
</dbReference>
<proteinExistence type="inferred from homology"/>
<protein>
    <submittedName>
        <fullName evidence="16">TonB-dependent receptor</fullName>
    </submittedName>
</protein>
<dbReference type="PROSITE" id="PS01156">
    <property type="entry name" value="TONB_DEPENDENT_REC_2"/>
    <property type="match status" value="1"/>
</dbReference>
<name>A0ABS7PS61_9SPHN</name>
<evidence type="ECO:0000256" key="14">
    <source>
        <dbReference type="SAM" id="SignalP"/>
    </source>
</evidence>
<evidence type="ECO:0000256" key="7">
    <source>
        <dbReference type="ARBA" id="ARBA00023004"/>
    </source>
</evidence>